<proteinExistence type="predicted"/>
<protein>
    <submittedName>
        <fullName evidence="2">Uncharacterized protein</fullName>
    </submittedName>
</protein>
<organism evidence="2 3">
    <name type="scientific">Ficus carica</name>
    <name type="common">Common fig</name>
    <dbReference type="NCBI Taxonomy" id="3494"/>
    <lineage>
        <taxon>Eukaryota</taxon>
        <taxon>Viridiplantae</taxon>
        <taxon>Streptophyta</taxon>
        <taxon>Embryophyta</taxon>
        <taxon>Tracheophyta</taxon>
        <taxon>Spermatophyta</taxon>
        <taxon>Magnoliopsida</taxon>
        <taxon>eudicotyledons</taxon>
        <taxon>Gunneridae</taxon>
        <taxon>Pentapetalae</taxon>
        <taxon>rosids</taxon>
        <taxon>fabids</taxon>
        <taxon>Rosales</taxon>
        <taxon>Moraceae</taxon>
        <taxon>Ficeae</taxon>
        <taxon>Ficus</taxon>
    </lineage>
</organism>
<dbReference type="EMBL" id="BTGU01000005">
    <property type="protein sequence ID" value="GMN35877.1"/>
    <property type="molecule type" value="Genomic_DNA"/>
</dbReference>
<accession>A0AA88CZL3</accession>
<dbReference type="AlphaFoldDB" id="A0AA88CZL3"/>
<evidence type="ECO:0000313" key="2">
    <source>
        <dbReference type="EMBL" id="GMN35877.1"/>
    </source>
</evidence>
<reference evidence="2" key="1">
    <citation type="submission" date="2023-07" db="EMBL/GenBank/DDBJ databases">
        <title>draft genome sequence of fig (Ficus carica).</title>
        <authorList>
            <person name="Takahashi T."/>
            <person name="Nishimura K."/>
        </authorList>
    </citation>
    <scope>NUCLEOTIDE SEQUENCE</scope>
</reference>
<sequence>MPAPLLMTEHLPLTPATVLDGGDEPTESDAGAVQAPTPVPCGAIRR</sequence>
<evidence type="ECO:0000313" key="3">
    <source>
        <dbReference type="Proteomes" id="UP001187192"/>
    </source>
</evidence>
<keyword evidence="3" id="KW-1185">Reference proteome</keyword>
<gene>
    <name evidence="2" type="ORF">TIFTF001_005593</name>
</gene>
<feature type="region of interest" description="Disordered" evidence="1">
    <location>
        <begin position="1"/>
        <end position="46"/>
    </location>
</feature>
<name>A0AA88CZL3_FICCA</name>
<dbReference type="Proteomes" id="UP001187192">
    <property type="component" value="Unassembled WGS sequence"/>
</dbReference>
<comment type="caution">
    <text evidence="2">The sequence shown here is derived from an EMBL/GenBank/DDBJ whole genome shotgun (WGS) entry which is preliminary data.</text>
</comment>
<evidence type="ECO:0000256" key="1">
    <source>
        <dbReference type="SAM" id="MobiDB-lite"/>
    </source>
</evidence>